<organism evidence="3 4">
    <name type="scientific">Apiospora saccharicola</name>
    <dbReference type="NCBI Taxonomy" id="335842"/>
    <lineage>
        <taxon>Eukaryota</taxon>
        <taxon>Fungi</taxon>
        <taxon>Dikarya</taxon>
        <taxon>Ascomycota</taxon>
        <taxon>Pezizomycotina</taxon>
        <taxon>Sordariomycetes</taxon>
        <taxon>Xylariomycetidae</taxon>
        <taxon>Amphisphaeriales</taxon>
        <taxon>Apiosporaceae</taxon>
        <taxon>Apiospora</taxon>
    </lineage>
</organism>
<keyword evidence="4" id="KW-1185">Reference proteome</keyword>
<accession>A0ABR1VLL8</accession>
<gene>
    <name evidence="3" type="ORF">PG996_005494</name>
</gene>
<feature type="region of interest" description="Disordered" evidence="1">
    <location>
        <begin position="457"/>
        <end position="609"/>
    </location>
</feature>
<evidence type="ECO:0000313" key="4">
    <source>
        <dbReference type="Proteomes" id="UP001446871"/>
    </source>
</evidence>
<proteinExistence type="predicted"/>
<feature type="transmembrane region" description="Helical" evidence="2">
    <location>
        <begin position="12"/>
        <end position="30"/>
    </location>
</feature>
<feature type="region of interest" description="Disordered" evidence="1">
    <location>
        <begin position="128"/>
        <end position="181"/>
    </location>
</feature>
<feature type="compositionally biased region" description="Low complexity" evidence="1">
    <location>
        <begin position="567"/>
        <end position="583"/>
    </location>
</feature>
<feature type="compositionally biased region" description="Low complexity" evidence="1">
    <location>
        <begin position="486"/>
        <end position="500"/>
    </location>
</feature>
<name>A0ABR1VLL8_9PEZI</name>
<evidence type="ECO:0000256" key="2">
    <source>
        <dbReference type="SAM" id="Phobius"/>
    </source>
</evidence>
<reference evidence="3 4" key="1">
    <citation type="submission" date="2023-01" db="EMBL/GenBank/DDBJ databases">
        <title>Analysis of 21 Apiospora genomes using comparative genomics revels a genus with tremendous synthesis potential of carbohydrate active enzymes and secondary metabolites.</title>
        <authorList>
            <person name="Sorensen T."/>
        </authorList>
    </citation>
    <scope>NUCLEOTIDE SEQUENCE [LARGE SCALE GENOMIC DNA]</scope>
    <source>
        <strain evidence="3 4">CBS 83171</strain>
    </source>
</reference>
<keyword evidence="2" id="KW-1133">Transmembrane helix</keyword>
<evidence type="ECO:0008006" key="5">
    <source>
        <dbReference type="Google" id="ProtNLM"/>
    </source>
</evidence>
<comment type="caution">
    <text evidence="3">The sequence shown here is derived from an EMBL/GenBank/DDBJ whole genome shotgun (WGS) entry which is preliminary data.</text>
</comment>
<protein>
    <recommendedName>
        <fullName evidence="5">Transmembrane protein</fullName>
    </recommendedName>
</protein>
<feature type="compositionally biased region" description="Low complexity" evidence="1">
    <location>
        <begin position="469"/>
        <end position="478"/>
    </location>
</feature>
<dbReference type="Proteomes" id="UP001446871">
    <property type="component" value="Unassembled WGS sequence"/>
</dbReference>
<feature type="compositionally biased region" description="Polar residues" evidence="1">
    <location>
        <begin position="457"/>
        <end position="468"/>
    </location>
</feature>
<feature type="compositionally biased region" description="Low complexity" evidence="1">
    <location>
        <begin position="128"/>
        <end position="152"/>
    </location>
</feature>
<keyword evidence="2" id="KW-0812">Transmembrane</keyword>
<sequence length="609" mass="62232">MAPNSPYRRRRILRLGVVVAIALALFFYYLTSKFTIHSVVELLRGHAVAPDSSSPLGQDVLRDDQEPIEWNVKRGVDSLSTGIDVVSGTSSSRRVVGGSVMAGIALAGPVPTGVLIMNQQLSASSSSAIASVGSPKSSPASGSPSAPTARPPEGTVADGSWTGGGNKPSPTGSPVAMANPGASLPTAPVSFTTAAGNQRSDIITTINTVYMAGVTSISTVSIDVPCPAPSLCSTDLQTCNCPLETSQSQCRCPLQSTRPETCACPFQPCSMQPTVSLDDQGTENGACPHIGYTCDDCIDGWFCPPPQTPAQTGPNGCFGWPCSHCSSEWFCVPQPTDNSPATSTTVAVSSSPTAALALPRRPVTEFVVEIVTETVTETVTEVVTQSVGPNLLNLPDLPMVLSLAVSGFEATVVTMLNNVFPTPGAGLGQLAGQSGQSTHQPNVVLLPGRVGWNQAGSYSPAASCSNGDTSLTSLTPTPSGGGFEPCSTTPTTKNTNTSPCAITGLNEPNNGPVNDGRGSDRKTVPGVESNPTVTLSPEGSDETSPSSGFPAPSGPSPVLAGGIVDQSDTSTSTSGPSDSDPTGNAYKWPSGVVPYGNDPAIQTAIPTPR</sequence>
<evidence type="ECO:0000256" key="1">
    <source>
        <dbReference type="SAM" id="MobiDB-lite"/>
    </source>
</evidence>
<evidence type="ECO:0000313" key="3">
    <source>
        <dbReference type="EMBL" id="KAK8072146.1"/>
    </source>
</evidence>
<dbReference type="EMBL" id="JAQQWM010000003">
    <property type="protein sequence ID" value="KAK8072146.1"/>
    <property type="molecule type" value="Genomic_DNA"/>
</dbReference>
<keyword evidence="2" id="KW-0472">Membrane</keyword>